<evidence type="ECO:0000313" key="14">
    <source>
        <dbReference type="EMBL" id="ODV77686.1"/>
    </source>
</evidence>
<gene>
    <name evidence="14" type="ORF">CANTADRAFT_279185</name>
</gene>
<feature type="transmembrane region" description="Helical" evidence="11">
    <location>
        <begin position="94"/>
        <end position="111"/>
    </location>
</feature>
<keyword evidence="8 11" id="KW-1133">Transmembrane helix</keyword>
<dbReference type="AlphaFoldDB" id="A0A1E4SDZ8"/>
<comment type="subcellular location">
    <subcellularLocation>
        <location evidence="1 11">Endoplasmic reticulum membrane</location>
        <topology evidence="1 11">Multi-pass membrane protein</topology>
    </subcellularLocation>
</comment>
<evidence type="ECO:0000256" key="6">
    <source>
        <dbReference type="ARBA" id="ARBA00022892"/>
    </source>
</evidence>
<comment type="similarity">
    <text evidence="2 11">Belongs to the BCAP29/BCAP31 family.</text>
</comment>
<evidence type="ECO:0000256" key="11">
    <source>
        <dbReference type="RuleBase" id="RU367026"/>
    </source>
</evidence>
<dbReference type="EMBL" id="KV453914">
    <property type="protein sequence ID" value="ODV77686.1"/>
    <property type="molecule type" value="Genomic_DNA"/>
</dbReference>
<keyword evidence="9" id="KW-0175">Coiled coil</keyword>
<evidence type="ECO:0000256" key="8">
    <source>
        <dbReference type="ARBA" id="ARBA00022989"/>
    </source>
</evidence>
<name>A0A1E4SDZ8_9ASCO</name>
<dbReference type="InterPro" id="IPR040463">
    <property type="entry name" value="BAP29/BAP31_N"/>
</dbReference>
<dbReference type="GO" id="GO:0070973">
    <property type="term" value="P:protein localization to endoplasmic reticulum exit site"/>
    <property type="evidence" value="ECO:0007669"/>
    <property type="project" value="UniProtKB-UniRule"/>
</dbReference>
<keyword evidence="15" id="KW-1185">Reference proteome</keyword>
<keyword evidence="6 11" id="KW-0931">ER-Golgi transport</keyword>
<dbReference type="Proteomes" id="UP000094285">
    <property type="component" value="Unassembled WGS sequence"/>
</dbReference>
<sequence>MSIQMLIIFGLLILQMSLLVVLLLPLPHIVRVRLIKISDSLEKNPNFTVVLVFSIILLGMQFLDCLNKLKRFTDHGDVWNHDQMASKFYAQRNLYLTGAVLYLYLAIYTVVRTVKKLVAKESEYRKLASVPQPSEDDEGEIAKYQQLIKMKEQDIAVFKKQVLGIQTAYDDLTPAPQSGSKKLD</sequence>
<evidence type="ECO:0000256" key="7">
    <source>
        <dbReference type="ARBA" id="ARBA00022927"/>
    </source>
</evidence>
<dbReference type="GeneID" id="30982355"/>
<dbReference type="STRING" id="984487.A0A1E4SDZ8"/>
<evidence type="ECO:0000256" key="3">
    <source>
        <dbReference type="ARBA" id="ARBA00022448"/>
    </source>
</evidence>
<evidence type="ECO:0000256" key="4">
    <source>
        <dbReference type="ARBA" id="ARBA00022692"/>
    </source>
</evidence>
<evidence type="ECO:0000256" key="9">
    <source>
        <dbReference type="ARBA" id="ARBA00023054"/>
    </source>
</evidence>
<feature type="domain" description="BAP29/BAP31 transmembrane" evidence="12">
    <location>
        <begin position="1"/>
        <end position="126"/>
    </location>
</feature>
<dbReference type="GO" id="GO:0006888">
    <property type="term" value="P:endoplasmic reticulum to Golgi vesicle-mediated transport"/>
    <property type="evidence" value="ECO:0007669"/>
    <property type="project" value="UniProtKB-UniRule"/>
</dbReference>
<evidence type="ECO:0000259" key="12">
    <source>
        <dbReference type="Pfam" id="PF05529"/>
    </source>
</evidence>
<dbReference type="InterPro" id="IPR041672">
    <property type="entry name" value="Bap31/Bap29_C"/>
</dbReference>
<dbReference type="GO" id="GO:0006886">
    <property type="term" value="P:intracellular protein transport"/>
    <property type="evidence" value="ECO:0007669"/>
    <property type="project" value="UniProtKB-UniRule"/>
</dbReference>
<keyword evidence="7 11" id="KW-0653">Protein transport</keyword>
<evidence type="ECO:0000313" key="15">
    <source>
        <dbReference type="Proteomes" id="UP000094285"/>
    </source>
</evidence>
<accession>A0A1E4SDZ8</accession>
<keyword evidence="4 11" id="KW-0812">Transmembrane</keyword>
<evidence type="ECO:0000256" key="5">
    <source>
        <dbReference type="ARBA" id="ARBA00022824"/>
    </source>
</evidence>
<dbReference type="Pfam" id="PF05529">
    <property type="entry name" value="Bap31"/>
    <property type="match status" value="1"/>
</dbReference>
<dbReference type="OrthoDB" id="435607at2759"/>
<proteinExistence type="inferred from homology"/>
<comment type="function">
    <text evidence="11">May play a role in anterograde transport of membrane proteins from the endoplasmic reticulum to the Golgi.</text>
</comment>
<dbReference type="InterPro" id="IPR008417">
    <property type="entry name" value="BAP29/BAP31"/>
</dbReference>
<dbReference type="PANTHER" id="PTHR12701">
    <property type="entry name" value="BCR-ASSOCIATED PROTEIN, BAP"/>
    <property type="match status" value="1"/>
</dbReference>
<dbReference type="GO" id="GO:0005789">
    <property type="term" value="C:endoplasmic reticulum membrane"/>
    <property type="evidence" value="ECO:0007669"/>
    <property type="project" value="UniProtKB-SubCell"/>
</dbReference>
<evidence type="ECO:0000256" key="2">
    <source>
        <dbReference type="ARBA" id="ARBA00007956"/>
    </source>
</evidence>
<reference evidence="15" key="1">
    <citation type="submission" date="2016-05" db="EMBL/GenBank/DDBJ databases">
        <title>Comparative genomics of biotechnologically important yeasts.</title>
        <authorList>
            <consortium name="DOE Joint Genome Institute"/>
            <person name="Riley R."/>
            <person name="Haridas S."/>
            <person name="Wolfe K.H."/>
            <person name="Lopes M.R."/>
            <person name="Hittinger C.T."/>
            <person name="Goker M."/>
            <person name="Salamov A."/>
            <person name="Wisecaver J."/>
            <person name="Long T.M."/>
            <person name="Aerts A.L."/>
            <person name="Barry K."/>
            <person name="Choi C."/>
            <person name="Clum A."/>
            <person name="Coughlan A.Y."/>
            <person name="Deshpande S."/>
            <person name="Douglass A.P."/>
            <person name="Hanson S.J."/>
            <person name="Klenk H.-P."/>
            <person name="Labutti K."/>
            <person name="Lapidus A."/>
            <person name="Lindquist E."/>
            <person name="Lipzen A."/>
            <person name="Meier-Kolthoff J.P."/>
            <person name="Ohm R.A."/>
            <person name="Otillar R.P."/>
            <person name="Pangilinan J."/>
            <person name="Peng Y."/>
            <person name="Rokas A."/>
            <person name="Rosa C.A."/>
            <person name="Scheuner C."/>
            <person name="Sibirny A.A."/>
            <person name="Slot J.C."/>
            <person name="Stielow J.B."/>
            <person name="Sun H."/>
            <person name="Kurtzman C.P."/>
            <person name="Blackwell M."/>
            <person name="Grigoriev I.V."/>
            <person name="Jeffries T.W."/>
        </authorList>
    </citation>
    <scope>NUCLEOTIDE SEQUENCE [LARGE SCALE GENOMIC DNA]</scope>
    <source>
        <strain evidence="15">NRRL Y-17324</strain>
    </source>
</reference>
<dbReference type="RefSeq" id="XP_020062808.1">
    <property type="nucleotide sequence ID" value="XM_020208218.1"/>
</dbReference>
<evidence type="ECO:0000259" key="13">
    <source>
        <dbReference type="Pfam" id="PF18035"/>
    </source>
</evidence>
<feature type="transmembrane region" description="Helical" evidence="11">
    <location>
        <begin position="6"/>
        <end position="26"/>
    </location>
</feature>
<feature type="transmembrane region" description="Helical" evidence="11">
    <location>
        <begin position="47"/>
        <end position="63"/>
    </location>
</feature>
<keyword evidence="5 11" id="KW-0256">Endoplasmic reticulum</keyword>
<protein>
    <recommendedName>
        <fullName evidence="11">Endoplasmic reticulum transmembrane protein</fullName>
    </recommendedName>
</protein>
<dbReference type="Pfam" id="PF18035">
    <property type="entry name" value="Bap31_Bap29_C"/>
    <property type="match status" value="1"/>
</dbReference>
<keyword evidence="10 11" id="KW-0472">Membrane</keyword>
<evidence type="ECO:0000256" key="1">
    <source>
        <dbReference type="ARBA" id="ARBA00004477"/>
    </source>
</evidence>
<keyword evidence="3 11" id="KW-0813">Transport</keyword>
<evidence type="ECO:0000256" key="10">
    <source>
        <dbReference type="ARBA" id="ARBA00023136"/>
    </source>
</evidence>
<feature type="domain" description="Bap31/Bap29 cytoplasmic coiled-coil" evidence="13">
    <location>
        <begin position="139"/>
        <end position="175"/>
    </location>
</feature>
<dbReference type="PANTHER" id="PTHR12701:SF19">
    <property type="entry name" value="ENDOPLASMIC RETICULUM TRANSMEMBRANE PROTEIN 1-RELATED"/>
    <property type="match status" value="1"/>
</dbReference>
<organism evidence="14 15">
    <name type="scientific">Suhomyces tanzawaensis NRRL Y-17324</name>
    <dbReference type="NCBI Taxonomy" id="984487"/>
    <lineage>
        <taxon>Eukaryota</taxon>
        <taxon>Fungi</taxon>
        <taxon>Dikarya</taxon>
        <taxon>Ascomycota</taxon>
        <taxon>Saccharomycotina</taxon>
        <taxon>Pichiomycetes</taxon>
        <taxon>Debaryomycetaceae</taxon>
        <taxon>Suhomyces</taxon>
    </lineage>
</organism>